<dbReference type="EMBL" id="CAJOBI010340025">
    <property type="protein sequence ID" value="CAF5211544.1"/>
    <property type="molecule type" value="Genomic_DNA"/>
</dbReference>
<organism evidence="1 2">
    <name type="scientific">Rotaria magnacalcarata</name>
    <dbReference type="NCBI Taxonomy" id="392030"/>
    <lineage>
        <taxon>Eukaryota</taxon>
        <taxon>Metazoa</taxon>
        <taxon>Spiralia</taxon>
        <taxon>Gnathifera</taxon>
        <taxon>Rotifera</taxon>
        <taxon>Eurotatoria</taxon>
        <taxon>Bdelloidea</taxon>
        <taxon>Philodinida</taxon>
        <taxon>Philodinidae</taxon>
        <taxon>Rotaria</taxon>
    </lineage>
</organism>
<protein>
    <submittedName>
        <fullName evidence="1">Uncharacterized protein</fullName>
    </submittedName>
</protein>
<gene>
    <name evidence="1" type="ORF">SMN809_LOCUS78513</name>
</gene>
<sequence>MKHTEQPYFTLCLARALSPCLGLSELQLDNSVMAALLATTIGQMSKLLNLVNVADEENILSILKLQYIPSPGNVYGDDIEQLQKFNIETHQILPGDLCVYRVNDLYIYCEVESIIKEYTQAEQERWSWKNTNSSSLVPSYAFICRINDGQDTERIEATNFYVLEHWSRIFDAVHTKPVDERETFKSSTSSSTTNGHGKFNIERINAKRKYLDEIE</sequence>
<dbReference type="AlphaFoldDB" id="A0A8S3J7B5"/>
<evidence type="ECO:0000313" key="1">
    <source>
        <dbReference type="EMBL" id="CAF5211544.1"/>
    </source>
</evidence>
<accession>A0A8S3J7B5</accession>
<name>A0A8S3J7B5_9BILA</name>
<dbReference type="Proteomes" id="UP000676336">
    <property type="component" value="Unassembled WGS sequence"/>
</dbReference>
<proteinExistence type="predicted"/>
<evidence type="ECO:0000313" key="2">
    <source>
        <dbReference type="Proteomes" id="UP000676336"/>
    </source>
</evidence>
<reference evidence="1" key="1">
    <citation type="submission" date="2021-02" db="EMBL/GenBank/DDBJ databases">
        <authorList>
            <person name="Nowell W R."/>
        </authorList>
    </citation>
    <scope>NUCLEOTIDE SEQUENCE</scope>
</reference>
<comment type="caution">
    <text evidence="1">The sequence shown here is derived from an EMBL/GenBank/DDBJ whole genome shotgun (WGS) entry which is preliminary data.</text>
</comment>